<dbReference type="Gene3D" id="2.120.10.30">
    <property type="entry name" value="TolB, C-terminal domain"/>
    <property type="match status" value="2"/>
</dbReference>
<keyword evidence="3" id="KW-1133">Transmembrane helix</keyword>
<keyword evidence="3" id="KW-0472">Membrane</keyword>
<organism evidence="4 5">
    <name type="scientific">Nocardioides astragali</name>
    <dbReference type="NCBI Taxonomy" id="1776736"/>
    <lineage>
        <taxon>Bacteria</taxon>
        <taxon>Bacillati</taxon>
        <taxon>Actinomycetota</taxon>
        <taxon>Actinomycetes</taxon>
        <taxon>Propionibacteriales</taxon>
        <taxon>Nocardioidaceae</taxon>
        <taxon>Nocardioides</taxon>
    </lineage>
</organism>
<accession>A0ABW2N1C1</accession>
<dbReference type="RefSeq" id="WP_255890511.1">
    <property type="nucleotide sequence ID" value="NZ_JAFMZM010000003.1"/>
</dbReference>
<feature type="transmembrane region" description="Helical" evidence="3">
    <location>
        <begin position="43"/>
        <end position="62"/>
    </location>
</feature>
<keyword evidence="5" id="KW-1185">Reference proteome</keyword>
<keyword evidence="3" id="KW-0812">Transmembrane</keyword>
<dbReference type="Pfam" id="PF07676">
    <property type="entry name" value="PD40"/>
    <property type="match status" value="2"/>
</dbReference>
<reference evidence="5" key="1">
    <citation type="journal article" date="2019" name="Int. J. Syst. Evol. Microbiol.">
        <title>The Global Catalogue of Microorganisms (GCM) 10K type strain sequencing project: providing services to taxonomists for standard genome sequencing and annotation.</title>
        <authorList>
            <consortium name="The Broad Institute Genomics Platform"/>
            <consortium name="The Broad Institute Genome Sequencing Center for Infectious Disease"/>
            <person name="Wu L."/>
            <person name="Ma J."/>
        </authorList>
    </citation>
    <scope>NUCLEOTIDE SEQUENCE [LARGE SCALE GENOMIC DNA]</scope>
    <source>
        <strain evidence="5">FCH27</strain>
    </source>
</reference>
<comment type="similarity">
    <text evidence="1">Belongs to the TolB family.</text>
</comment>
<dbReference type="SUPFAM" id="SSF82171">
    <property type="entry name" value="DPP6 N-terminal domain-like"/>
    <property type="match status" value="1"/>
</dbReference>
<gene>
    <name evidence="4" type="ORF">ACFQO6_00430</name>
</gene>
<dbReference type="EMBL" id="JBHTCH010000001">
    <property type="protein sequence ID" value="MFC7358716.1"/>
    <property type="molecule type" value="Genomic_DNA"/>
</dbReference>
<evidence type="ECO:0000256" key="2">
    <source>
        <dbReference type="SAM" id="MobiDB-lite"/>
    </source>
</evidence>
<dbReference type="PANTHER" id="PTHR36842:SF1">
    <property type="entry name" value="PROTEIN TOLB"/>
    <property type="match status" value="1"/>
</dbReference>
<proteinExistence type="inferred from homology"/>
<evidence type="ECO:0008006" key="6">
    <source>
        <dbReference type="Google" id="ProtNLM"/>
    </source>
</evidence>
<dbReference type="InterPro" id="IPR011659">
    <property type="entry name" value="WD40"/>
</dbReference>
<evidence type="ECO:0000313" key="4">
    <source>
        <dbReference type="EMBL" id="MFC7358716.1"/>
    </source>
</evidence>
<feature type="region of interest" description="Disordered" evidence="2">
    <location>
        <begin position="65"/>
        <end position="87"/>
    </location>
</feature>
<evidence type="ECO:0000256" key="3">
    <source>
        <dbReference type="SAM" id="Phobius"/>
    </source>
</evidence>
<comment type="caution">
    <text evidence="4">The sequence shown here is derived from an EMBL/GenBank/DDBJ whole genome shotgun (WGS) entry which is preliminary data.</text>
</comment>
<evidence type="ECO:0000313" key="5">
    <source>
        <dbReference type="Proteomes" id="UP001596524"/>
    </source>
</evidence>
<sequence>MSTPEEIWTARLHAAVDDHPGALTFDVPSYVAAGRKRARRNRAAAVLATTAAVALVAAGAALTTGGTRTEPAQPAAPRLPSTRTLGSDTNGWVAVDTWQGGGEIYLLRPGEDARRLEVAGSAATTEACPAWSPDGTRLLFGRVSPTSDTSPIDAELVIVPVDQSGTTGTPTVIALDGFDVITGHDVHPCGIWAPDGRWVALAGDGEVWVVDTQTGTIRRLPDLRPSDLEWRPGTDELAIAGDMGPSRAARTLSTPVSVYSVATGELRHLGSVEAAHITWSPDGATLAYTGGETDPPDLWLVDGDGANERLLFAEAGGNLHGIGLVWSPTGDRIAYQRLAGGGERHEVVLVDVADKSETVIEAPEADGQLWYPFTVSWSPEGTTLLYAAWTEDDETLPGGVIAVSADDPSNVTVLTDAIDPVPNYDSHQWTPTQMWARRPG</sequence>
<dbReference type="PANTHER" id="PTHR36842">
    <property type="entry name" value="PROTEIN TOLB HOMOLOG"/>
    <property type="match status" value="1"/>
</dbReference>
<name>A0ABW2N1C1_9ACTN</name>
<dbReference type="InterPro" id="IPR011042">
    <property type="entry name" value="6-blade_b-propeller_TolB-like"/>
</dbReference>
<protein>
    <recommendedName>
        <fullName evidence="6">WD40 repeat protein</fullName>
    </recommendedName>
</protein>
<dbReference type="Proteomes" id="UP001596524">
    <property type="component" value="Unassembled WGS sequence"/>
</dbReference>
<evidence type="ECO:0000256" key="1">
    <source>
        <dbReference type="ARBA" id="ARBA00009820"/>
    </source>
</evidence>